<dbReference type="VEuPathDB" id="FungiDB:LELG_02276"/>
<dbReference type="GO" id="GO:0000149">
    <property type="term" value="F:SNARE binding"/>
    <property type="evidence" value="ECO:0007669"/>
    <property type="project" value="TreeGrafter"/>
</dbReference>
<dbReference type="FunCoup" id="A5DY39">
    <property type="interactions" value="249"/>
</dbReference>
<proteinExistence type="inferred from homology"/>
<keyword evidence="4" id="KW-1133">Transmembrane helix</keyword>
<dbReference type="Gene3D" id="1.10.357.70">
    <property type="entry name" value="Exocyst complex component Sec6, C-terminal domain"/>
    <property type="match status" value="1"/>
</dbReference>
<dbReference type="InParanoid" id="A5DY39"/>
<keyword evidence="3" id="KW-0268">Exocytosis</keyword>
<keyword evidence="4" id="KW-0472">Membrane</keyword>
<gene>
    <name evidence="5" type="ORF">LELG_02276</name>
</gene>
<dbReference type="InterPro" id="IPR010326">
    <property type="entry name" value="EXOC3/Sec6"/>
</dbReference>
<dbReference type="PANTHER" id="PTHR21292:SF1">
    <property type="entry name" value="EXOCYST COMPLEX COMPONENT 3"/>
    <property type="match status" value="1"/>
</dbReference>
<evidence type="ECO:0000256" key="3">
    <source>
        <dbReference type="ARBA" id="ARBA00022483"/>
    </source>
</evidence>
<dbReference type="InterPro" id="IPR042532">
    <property type="entry name" value="EXOC3/Sec6_C"/>
</dbReference>
<evidence type="ECO:0000313" key="5">
    <source>
        <dbReference type="EMBL" id="EDK44097.1"/>
    </source>
</evidence>
<dbReference type="EMBL" id="CH981525">
    <property type="protein sequence ID" value="EDK44097.1"/>
    <property type="molecule type" value="Genomic_DNA"/>
</dbReference>
<protein>
    <submittedName>
        <fullName evidence="5">Uncharacterized protein</fullName>
    </submittedName>
</protein>
<keyword evidence="4" id="KW-0812">Transmembrane</keyword>
<dbReference type="Gene3D" id="1.10.357.50">
    <property type="match status" value="1"/>
</dbReference>
<evidence type="ECO:0000313" key="6">
    <source>
        <dbReference type="Proteomes" id="UP000001996"/>
    </source>
</evidence>
<organism evidence="5 6">
    <name type="scientific">Lodderomyces elongisporus (strain ATCC 11503 / CBS 2605 / JCM 1781 / NBRC 1676 / NRRL YB-4239)</name>
    <name type="common">Yeast</name>
    <name type="synonym">Saccharomyces elongisporus</name>
    <dbReference type="NCBI Taxonomy" id="379508"/>
    <lineage>
        <taxon>Eukaryota</taxon>
        <taxon>Fungi</taxon>
        <taxon>Dikarya</taxon>
        <taxon>Ascomycota</taxon>
        <taxon>Saccharomycotina</taxon>
        <taxon>Pichiomycetes</taxon>
        <taxon>Debaryomycetaceae</taxon>
        <taxon>Candida/Lodderomyces clade</taxon>
        <taxon>Lodderomyces</taxon>
    </lineage>
</organism>
<keyword evidence="6" id="KW-1185">Reference proteome</keyword>
<dbReference type="Proteomes" id="UP000001996">
    <property type="component" value="Unassembled WGS sequence"/>
</dbReference>
<reference evidence="5 6" key="1">
    <citation type="journal article" date="2009" name="Nature">
        <title>Evolution of pathogenicity and sexual reproduction in eight Candida genomes.</title>
        <authorList>
            <person name="Butler G."/>
            <person name="Rasmussen M.D."/>
            <person name="Lin M.F."/>
            <person name="Santos M.A."/>
            <person name="Sakthikumar S."/>
            <person name="Munro C.A."/>
            <person name="Rheinbay E."/>
            <person name="Grabherr M."/>
            <person name="Forche A."/>
            <person name="Reedy J.L."/>
            <person name="Agrafioti I."/>
            <person name="Arnaud M.B."/>
            <person name="Bates S."/>
            <person name="Brown A.J."/>
            <person name="Brunke S."/>
            <person name="Costanzo M.C."/>
            <person name="Fitzpatrick D.A."/>
            <person name="de Groot P.W."/>
            <person name="Harris D."/>
            <person name="Hoyer L.L."/>
            <person name="Hube B."/>
            <person name="Klis F.M."/>
            <person name="Kodira C."/>
            <person name="Lennard N."/>
            <person name="Logue M.E."/>
            <person name="Martin R."/>
            <person name="Neiman A.M."/>
            <person name="Nikolaou E."/>
            <person name="Quail M.A."/>
            <person name="Quinn J."/>
            <person name="Santos M.C."/>
            <person name="Schmitzberger F.F."/>
            <person name="Sherlock G."/>
            <person name="Shah P."/>
            <person name="Silverstein K.A."/>
            <person name="Skrzypek M.S."/>
            <person name="Soll D."/>
            <person name="Staggs R."/>
            <person name="Stansfield I."/>
            <person name="Stumpf M.P."/>
            <person name="Sudbery P.E."/>
            <person name="Srikantha T."/>
            <person name="Zeng Q."/>
            <person name="Berman J."/>
            <person name="Berriman M."/>
            <person name="Heitman J."/>
            <person name="Gow N.A."/>
            <person name="Lorenz M.C."/>
            <person name="Birren B.W."/>
            <person name="Kellis M."/>
            <person name="Cuomo C.A."/>
        </authorList>
    </citation>
    <scope>NUCLEOTIDE SEQUENCE [LARGE SCALE GENOMIC DNA]</scope>
    <source>
        <strain evidence="6">ATCC 11503 / BCRC 21390 / CBS 2605 / JCM 1781 / NBRC 1676 / NRRL YB-4239</strain>
    </source>
</reference>
<keyword evidence="2" id="KW-0813">Transport</keyword>
<dbReference type="Pfam" id="PF06046">
    <property type="entry name" value="Sec6"/>
    <property type="match status" value="1"/>
</dbReference>
<dbReference type="HOGENOM" id="CLU_011776_2_0_1"/>
<dbReference type="PANTHER" id="PTHR21292">
    <property type="entry name" value="EXOCYST COMPLEX COMPONENT SEC6-RELATED"/>
    <property type="match status" value="1"/>
</dbReference>
<dbReference type="GO" id="GO:0000145">
    <property type="term" value="C:exocyst"/>
    <property type="evidence" value="ECO:0007669"/>
    <property type="project" value="InterPro"/>
</dbReference>
<sequence length="938" mass="109434">MGVVAFFHNNRMFYLSLSILSHTYTHTHTLSLSLSLSFSPVDSILDCTCCYRTHNRESSLDPLSQNSTTKSTYKNKGIGYIISVSFDFSFSFSFSFSFFFHYLSFSNCIFRYIMSDVALSRIGSLIKTQDDISNLEAIRSQLIKEKSSIDFKLSTTTQIHFDSMMDNLARMKDTMQKMTDIKASIARVHQIHAESVAKPKDYEIITKMITVHQFMNQVGNLYDDISHYGQVVDRLNRIIEDEKLRMLESLEYTIPQFLNIHYQVTQIRNFLDYIETYIRGSSDDLKSIMYKLTIPTAKLIANFDALLVEVINSLTESAKDNNLEILFKLIAIVLFEEKEDMKLQVTRNLGILTHNIIQDYKNFRSNERHYKKFFMEKFKVYFQGTFARCEEHFSNDRMALYDNLDWLYEEIMLVHQALAPLFPKEWDIDKYVQKIFYDKLHEYTLNLIHSEPAAEDILRILTFDEQYSDFLATVNGDSKAKDFPSVIGDDLRSTILDDYMRTITNKMQEWNTNLMKQESKVFIERTRAPDIYPYHQEVEDVDASNEPIIINVEVEAYVLPDFKSPLMMMREQADAAALSKTAKILISVIENFCACYVERVLNFQTLLDDEMDKYFQFYNNFQFLVKMSKAKRLFKKKPKITDIDLLTPEQQAELSREGLVEYLYALANSLEISNDIMNNKFPALYKEKVHASFHEQITLAFSTTVERSNSLVSEICISISNLIINDLYPELCKLFTKKWLEDGMKQTEDVMMMTKIAETIAEYMEEARMYCIYTVYQVLFEIFLDKFVCTYLSIGFENILHGEGKKIDPQTQGYKAFKSRVQSDAELLFGGLSDLFIEKDRHYLLSSLTAIELLADLATCENPMETIPEQWREFVLPVFYNCSIDYVKGVVLCRKDMTKAQWKTLEPILIEIKKEYHEKVEPPMVPVLTLDNFEFASD</sequence>
<feature type="transmembrane region" description="Helical" evidence="4">
    <location>
        <begin position="78"/>
        <end position="103"/>
    </location>
</feature>
<evidence type="ECO:0000256" key="1">
    <source>
        <dbReference type="ARBA" id="ARBA00009447"/>
    </source>
</evidence>
<evidence type="ECO:0000256" key="4">
    <source>
        <dbReference type="SAM" id="Phobius"/>
    </source>
</evidence>
<dbReference type="AlphaFoldDB" id="A5DY39"/>
<dbReference type="OrthoDB" id="190098at2759"/>
<accession>A5DY39</accession>
<dbReference type="STRING" id="379508.A5DY39"/>
<dbReference type="OMA" id="WENEILV"/>
<comment type="similarity">
    <text evidence="1">Belongs to the SEC6 family.</text>
</comment>
<evidence type="ECO:0000256" key="2">
    <source>
        <dbReference type="ARBA" id="ARBA00022448"/>
    </source>
</evidence>
<dbReference type="GO" id="GO:0051601">
    <property type="term" value="P:exocyst localization"/>
    <property type="evidence" value="ECO:0007669"/>
    <property type="project" value="TreeGrafter"/>
</dbReference>
<dbReference type="GO" id="GO:0006887">
    <property type="term" value="P:exocytosis"/>
    <property type="evidence" value="ECO:0007669"/>
    <property type="project" value="UniProtKB-KW"/>
</dbReference>
<name>A5DY39_LODEL</name>
<dbReference type="eggNOG" id="KOG2286">
    <property type="taxonomic scope" value="Eukaryota"/>
</dbReference>